<accession>A0A391NTU9</accession>
<dbReference type="GO" id="GO:0022857">
    <property type="term" value="F:transmembrane transporter activity"/>
    <property type="evidence" value="ECO:0007669"/>
    <property type="project" value="InterPro"/>
</dbReference>
<sequence>MTCFHRIAPSVLSTFVMEDLDLSTTQMGLISSAYFYTYAVMQPPCGVLADRLGPRMLL</sequence>
<name>A0A391NTU9_9EUKA</name>
<evidence type="ECO:0000256" key="1">
    <source>
        <dbReference type="ARBA" id="ARBA00004141"/>
    </source>
</evidence>
<dbReference type="AlphaFoldDB" id="A0A391NTU9"/>
<evidence type="ECO:0000259" key="2">
    <source>
        <dbReference type="PROSITE" id="PS50850"/>
    </source>
</evidence>
<comment type="caution">
    <text evidence="3">The sequence shown here is derived from an EMBL/GenBank/DDBJ whole genome shotgun (WGS) entry which is preliminary data.</text>
</comment>
<proteinExistence type="predicted"/>
<dbReference type="PROSITE" id="PS50850">
    <property type="entry name" value="MFS"/>
    <property type="match status" value="1"/>
</dbReference>
<dbReference type="EMBL" id="BDIP01008022">
    <property type="protein sequence ID" value="GCA64661.1"/>
    <property type="molecule type" value="Genomic_DNA"/>
</dbReference>
<dbReference type="Pfam" id="PF07690">
    <property type="entry name" value="MFS_1"/>
    <property type="match status" value="1"/>
</dbReference>
<comment type="subcellular location">
    <subcellularLocation>
        <location evidence="1">Membrane</location>
        <topology evidence="1">Multi-pass membrane protein</topology>
    </subcellularLocation>
</comment>
<gene>
    <name evidence="3" type="ORF">KIPB_014949</name>
</gene>
<keyword evidence="4" id="KW-1185">Reference proteome</keyword>
<dbReference type="Gene3D" id="1.20.1250.20">
    <property type="entry name" value="MFS general substrate transporter like domains"/>
    <property type="match status" value="1"/>
</dbReference>
<evidence type="ECO:0000313" key="4">
    <source>
        <dbReference type="Proteomes" id="UP000265618"/>
    </source>
</evidence>
<evidence type="ECO:0000313" key="3">
    <source>
        <dbReference type="EMBL" id="GCA64661.1"/>
    </source>
</evidence>
<dbReference type="Proteomes" id="UP000265618">
    <property type="component" value="Unassembled WGS sequence"/>
</dbReference>
<dbReference type="InterPro" id="IPR011701">
    <property type="entry name" value="MFS"/>
</dbReference>
<dbReference type="InterPro" id="IPR036259">
    <property type="entry name" value="MFS_trans_sf"/>
</dbReference>
<feature type="domain" description="Major facilitator superfamily (MFS) profile" evidence="2">
    <location>
        <begin position="1"/>
        <end position="58"/>
    </location>
</feature>
<dbReference type="InterPro" id="IPR020846">
    <property type="entry name" value="MFS_dom"/>
</dbReference>
<dbReference type="OrthoDB" id="2985014at2759"/>
<dbReference type="GO" id="GO:0016020">
    <property type="term" value="C:membrane"/>
    <property type="evidence" value="ECO:0007669"/>
    <property type="project" value="UniProtKB-SubCell"/>
</dbReference>
<protein>
    <submittedName>
        <fullName evidence="3">Major facilitator superfamily protein</fullName>
    </submittedName>
</protein>
<organism evidence="3 4">
    <name type="scientific">Kipferlia bialata</name>
    <dbReference type="NCBI Taxonomy" id="797122"/>
    <lineage>
        <taxon>Eukaryota</taxon>
        <taxon>Metamonada</taxon>
        <taxon>Carpediemonas-like organisms</taxon>
        <taxon>Kipferlia</taxon>
    </lineage>
</organism>
<dbReference type="SUPFAM" id="SSF103473">
    <property type="entry name" value="MFS general substrate transporter"/>
    <property type="match status" value="1"/>
</dbReference>
<feature type="non-terminal residue" evidence="3">
    <location>
        <position position="1"/>
    </location>
</feature>
<reference evidence="3 4" key="1">
    <citation type="journal article" date="2018" name="PLoS ONE">
        <title>The draft genome of Kipferlia bialata reveals reductive genome evolution in fornicate parasites.</title>
        <authorList>
            <person name="Tanifuji G."/>
            <person name="Takabayashi S."/>
            <person name="Kume K."/>
            <person name="Takagi M."/>
            <person name="Nakayama T."/>
            <person name="Kamikawa R."/>
            <person name="Inagaki Y."/>
            <person name="Hashimoto T."/>
        </authorList>
    </citation>
    <scope>NUCLEOTIDE SEQUENCE [LARGE SCALE GENOMIC DNA]</scope>
    <source>
        <strain evidence="3">NY0173</strain>
    </source>
</reference>